<sequence length="122" mass="14045">MSYHIENSSYIHQQVRSDGIFNYAHDMVINGGSFNIVHGNSMVYYYLINGNEKKVPEWLVAPNCSANYFSAAKRHVTGTGQWILQHPAYLRWKENKDILWIEGKAGSGKTFLMQVFYFSGFI</sequence>
<organism evidence="3 4">
    <name type="scientific">Lentinula raphanica</name>
    <dbReference type="NCBI Taxonomy" id="153919"/>
    <lineage>
        <taxon>Eukaryota</taxon>
        <taxon>Fungi</taxon>
        <taxon>Dikarya</taxon>
        <taxon>Basidiomycota</taxon>
        <taxon>Agaricomycotina</taxon>
        <taxon>Agaricomycetes</taxon>
        <taxon>Agaricomycetidae</taxon>
        <taxon>Agaricales</taxon>
        <taxon>Marasmiineae</taxon>
        <taxon>Omphalotaceae</taxon>
        <taxon>Lentinula</taxon>
    </lineage>
</organism>
<evidence type="ECO:0000259" key="2">
    <source>
        <dbReference type="Pfam" id="PF24883"/>
    </source>
</evidence>
<keyword evidence="1" id="KW-0677">Repeat</keyword>
<accession>A0AA38P643</accession>
<comment type="caution">
    <text evidence="3">The sequence shown here is derived from an EMBL/GenBank/DDBJ whole genome shotgun (WGS) entry which is preliminary data.</text>
</comment>
<proteinExistence type="predicted"/>
<dbReference type="Proteomes" id="UP001163846">
    <property type="component" value="Unassembled WGS sequence"/>
</dbReference>
<protein>
    <recommendedName>
        <fullName evidence="2">Nephrocystin 3-like N-terminal domain-containing protein</fullName>
    </recommendedName>
</protein>
<name>A0AA38P643_9AGAR</name>
<evidence type="ECO:0000256" key="1">
    <source>
        <dbReference type="ARBA" id="ARBA00022737"/>
    </source>
</evidence>
<dbReference type="PANTHER" id="PTHR10039:SF16">
    <property type="entry name" value="GPI INOSITOL-DEACYLASE"/>
    <property type="match status" value="1"/>
</dbReference>
<feature type="domain" description="Nephrocystin 3-like N-terminal" evidence="2">
    <location>
        <begin position="78"/>
        <end position="114"/>
    </location>
</feature>
<dbReference type="EMBL" id="MU806275">
    <property type="protein sequence ID" value="KAJ3837038.1"/>
    <property type="molecule type" value="Genomic_DNA"/>
</dbReference>
<reference evidence="3" key="1">
    <citation type="submission" date="2022-08" db="EMBL/GenBank/DDBJ databases">
        <authorList>
            <consortium name="DOE Joint Genome Institute"/>
            <person name="Min B."/>
            <person name="Riley R."/>
            <person name="Sierra-Patev S."/>
            <person name="Naranjo-Ortiz M."/>
            <person name="Looney B."/>
            <person name="Konkel Z."/>
            <person name="Slot J.C."/>
            <person name="Sakamoto Y."/>
            <person name="Steenwyk J.L."/>
            <person name="Rokas A."/>
            <person name="Carro J."/>
            <person name="Camarero S."/>
            <person name="Ferreira P."/>
            <person name="Molpeceres G."/>
            <person name="Ruiz-Duenas F.J."/>
            <person name="Serrano A."/>
            <person name="Henrissat B."/>
            <person name="Drula E."/>
            <person name="Hughes K.W."/>
            <person name="Mata J.L."/>
            <person name="Ishikawa N.K."/>
            <person name="Vargas-Isla R."/>
            <person name="Ushijima S."/>
            <person name="Smith C.A."/>
            <person name="Ahrendt S."/>
            <person name="Andreopoulos W."/>
            <person name="He G."/>
            <person name="Labutti K."/>
            <person name="Lipzen A."/>
            <person name="Ng V."/>
            <person name="Sandor L."/>
            <person name="Barry K."/>
            <person name="Martinez A.T."/>
            <person name="Xiao Y."/>
            <person name="Gibbons J.G."/>
            <person name="Terashima K."/>
            <person name="Hibbett D.S."/>
            <person name="Grigoriev I.V."/>
        </authorList>
    </citation>
    <scope>NUCLEOTIDE SEQUENCE</scope>
    <source>
        <strain evidence="3">TFB9207</strain>
    </source>
</reference>
<keyword evidence="4" id="KW-1185">Reference proteome</keyword>
<dbReference type="AlphaFoldDB" id="A0AA38P643"/>
<gene>
    <name evidence="3" type="ORF">F5878DRAFT_687228</name>
</gene>
<dbReference type="PANTHER" id="PTHR10039">
    <property type="entry name" value="AMELOGENIN"/>
    <property type="match status" value="1"/>
</dbReference>
<dbReference type="Pfam" id="PF24883">
    <property type="entry name" value="NPHP3_N"/>
    <property type="match status" value="1"/>
</dbReference>
<evidence type="ECO:0000313" key="4">
    <source>
        <dbReference type="Proteomes" id="UP001163846"/>
    </source>
</evidence>
<evidence type="ECO:0000313" key="3">
    <source>
        <dbReference type="EMBL" id="KAJ3837038.1"/>
    </source>
</evidence>
<dbReference type="InterPro" id="IPR056884">
    <property type="entry name" value="NPHP3-like_N"/>
</dbReference>